<keyword evidence="6 7" id="KW-0472">Membrane</keyword>
<dbReference type="EMBL" id="DXFW01000004">
    <property type="protein sequence ID" value="HIX04801.1"/>
    <property type="molecule type" value="Genomic_DNA"/>
</dbReference>
<evidence type="ECO:0000256" key="5">
    <source>
        <dbReference type="ARBA" id="ARBA00022989"/>
    </source>
</evidence>
<feature type="transmembrane region" description="Helical" evidence="7">
    <location>
        <begin position="84"/>
        <end position="102"/>
    </location>
</feature>
<protein>
    <submittedName>
        <fullName evidence="9">Acyltransferase</fullName>
    </submittedName>
</protein>
<evidence type="ECO:0000256" key="1">
    <source>
        <dbReference type="ARBA" id="ARBA00004651"/>
    </source>
</evidence>
<name>A0A9D1V2A7_9FIRM</name>
<comment type="caution">
    <text evidence="9">The sequence shown here is derived from an EMBL/GenBank/DDBJ whole genome shotgun (WGS) entry which is preliminary data.</text>
</comment>
<feature type="transmembrane region" description="Helical" evidence="7">
    <location>
        <begin position="46"/>
        <end position="63"/>
    </location>
</feature>
<gene>
    <name evidence="9" type="ORF">H9865_01630</name>
</gene>
<feature type="transmembrane region" description="Helical" evidence="7">
    <location>
        <begin position="245"/>
        <end position="262"/>
    </location>
</feature>
<evidence type="ECO:0000313" key="10">
    <source>
        <dbReference type="Proteomes" id="UP000824193"/>
    </source>
</evidence>
<keyword evidence="9" id="KW-0808">Transferase</keyword>
<sequence>MRSTHQNAALNVGKFVMALLVVAIHTRPADSLPPAFGPLFDSVSRFAVPFFFLCTGFLLGQRMEQPAGCARNLDMLKLRIKKLTGLYLFWTVLYLPPAVLHYRDMGLTFRAAAGMYLRWLFLVDEHYNSWMLWYLLSSIYGLCMIFLILKFTGSERLVWACGLVCMALSLWFDALIDGGVIPPGIPGQVDRLVDATILNGRLLRGFFYLPFGMLLAKRLPRPAAAAALLAAGLAGAWALRAVPMAGGLCFVAADLGLFALTAQLPLRDRPFFRALRTASSVVYFTHMYLWMFWYTVTGRGLTYGMPAFLWTTGLSLLAAALYLALRAAWGRRSARLKAAA</sequence>
<dbReference type="GO" id="GO:0016413">
    <property type="term" value="F:O-acetyltransferase activity"/>
    <property type="evidence" value="ECO:0007669"/>
    <property type="project" value="TreeGrafter"/>
</dbReference>
<dbReference type="PANTHER" id="PTHR40074">
    <property type="entry name" value="O-ACETYLTRANSFERASE WECH"/>
    <property type="match status" value="1"/>
</dbReference>
<accession>A0A9D1V2A7</accession>
<feature type="domain" description="Acyltransferase 3" evidence="8">
    <location>
        <begin position="7"/>
        <end position="318"/>
    </location>
</feature>
<organism evidence="9 10">
    <name type="scientific">Candidatus Allofournierella pullicola</name>
    <dbReference type="NCBI Taxonomy" id="2838596"/>
    <lineage>
        <taxon>Bacteria</taxon>
        <taxon>Bacillati</taxon>
        <taxon>Bacillota</taxon>
        <taxon>Clostridia</taxon>
        <taxon>Eubacteriales</taxon>
        <taxon>Oscillospiraceae</taxon>
        <taxon>Allofournierella</taxon>
    </lineage>
</organism>
<keyword evidence="4 7" id="KW-0812">Transmembrane</keyword>
<dbReference type="GO" id="GO:0009246">
    <property type="term" value="P:enterobacterial common antigen biosynthetic process"/>
    <property type="evidence" value="ECO:0007669"/>
    <property type="project" value="TreeGrafter"/>
</dbReference>
<feature type="transmembrane region" description="Helical" evidence="7">
    <location>
        <begin position="7"/>
        <end position="26"/>
    </location>
</feature>
<feature type="transmembrane region" description="Helical" evidence="7">
    <location>
        <begin position="274"/>
        <end position="295"/>
    </location>
</feature>
<dbReference type="PANTHER" id="PTHR40074:SF2">
    <property type="entry name" value="O-ACETYLTRANSFERASE WECH"/>
    <property type="match status" value="1"/>
</dbReference>
<evidence type="ECO:0000256" key="2">
    <source>
        <dbReference type="ARBA" id="ARBA00007400"/>
    </source>
</evidence>
<keyword evidence="9" id="KW-0012">Acyltransferase</keyword>
<comment type="subcellular location">
    <subcellularLocation>
        <location evidence="1">Cell membrane</location>
        <topology evidence="1">Multi-pass membrane protein</topology>
    </subcellularLocation>
</comment>
<comment type="similarity">
    <text evidence="2">Belongs to the acyltransferase 3 family.</text>
</comment>
<evidence type="ECO:0000256" key="3">
    <source>
        <dbReference type="ARBA" id="ARBA00022475"/>
    </source>
</evidence>
<keyword evidence="3" id="KW-1003">Cell membrane</keyword>
<reference evidence="9" key="2">
    <citation type="submission" date="2021-04" db="EMBL/GenBank/DDBJ databases">
        <authorList>
            <person name="Gilroy R."/>
        </authorList>
    </citation>
    <scope>NUCLEOTIDE SEQUENCE</scope>
    <source>
        <strain evidence="9">2239</strain>
    </source>
</reference>
<reference evidence="9" key="1">
    <citation type="journal article" date="2021" name="PeerJ">
        <title>Extensive microbial diversity within the chicken gut microbiome revealed by metagenomics and culture.</title>
        <authorList>
            <person name="Gilroy R."/>
            <person name="Ravi A."/>
            <person name="Getino M."/>
            <person name="Pursley I."/>
            <person name="Horton D.L."/>
            <person name="Alikhan N.F."/>
            <person name="Baker D."/>
            <person name="Gharbi K."/>
            <person name="Hall N."/>
            <person name="Watson M."/>
            <person name="Adriaenssens E.M."/>
            <person name="Foster-Nyarko E."/>
            <person name="Jarju S."/>
            <person name="Secka A."/>
            <person name="Antonio M."/>
            <person name="Oren A."/>
            <person name="Chaudhuri R.R."/>
            <person name="La Ragione R."/>
            <person name="Hildebrand F."/>
            <person name="Pallen M.J."/>
        </authorList>
    </citation>
    <scope>NUCLEOTIDE SEQUENCE</scope>
    <source>
        <strain evidence="9">2239</strain>
    </source>
</reference>
<dbReference type="Proteomes" id="UP000824193">
    <property type="component" value="Unassembled WGS sequence"/>
</dbReference>
<evidence type="ECO:0000313" key="9">
    <source>
        <dbReference type="EMBL" id="HIX04801.1"/>
    </source>
</evidence>
<keyword evidence="5 7" id="KW-1133">Transmembrane helix</keyword>
<dbReference type="GO" id="GO:0005886">
    <property type="term" value="C:plasma membrane"/>
    <property type="evidence" value="ECO:0007669"/>
    <property type="project" value="UniProtKB-SubCell"/>
</dbReference>
<feature type="transmembrane region" description="Helical" evidence="7">
    <location>
        <begin position="130"/>
        <end position="149"/>
    </location>
</feature>
<dbReference type="AlphaFoldDB" id="A0A9D1V2A7"/>
<evidence type="ECO:0000256" key="4">
    <source>
        <dbReference type="ARBA" id="ARBA00022692"/>
    </source>
</evidence>
<evidence type="ECO:0000256" key="7">
    <source>
        <dbReference type="SAM" id="Phobius"/>
    </source>
</evidence>
<proteinExistence type="inferred from homology"/>
<evidence type="ECO:0000256" key="6">
    <source>
        <dbReference type="ARBA" id="ARBA00023136"/>
    </source>
</evidence>
<dbReference type="InterPro" id="IPR002656">
    <property type="entry name" value="Acyl_transf_3_dom"/>
</dbReference>
<dbReference type="Pfam" id="PF01757">
    <property type="entry name" value="Acyl_transf_3"/>
    <property type="match status" value="1"/>
</dbReference>
<evidence type="ECO:0000259" key="8">
    <source>
        <dbReference type="Pfam" id="PF01757"/>
    </source>
</evidence>
<feature type="transmembrane region" description="Helical" evidence="7">
    <location>
        <begin position="156"/>
        <end position="176"/>
    </location>
</feature>
<feature type="transmembrane region" description="Helical" evidence="7">
    <location>
        <begin position="307"/>
        <end position="325"/>
    </location>
</feature>